<organism evidence="1 2">
    <name type="scientific">Ceratodon purpureus</name>
    <name type="common">Fire moss</name>
    <name type="synonym">Dicranum purpureum</name>
    <dbReference type="NCBI Taxonomy" id="3225"/>
    <lineage>
        <taxon>Eukaryota</taxon>
        <taxon>Viridiplantae</taxon>
        <taxon>Streptophyta</taxon>
        <taxon>Embryophyta</taxon>
        <taxon>Bryophyta</taxon>
        <taxon>Bryophytina</taxon>
        <taxon>Bryopsida</taxon>
        <taxon>Dicranidae</taxon>
        <taxon>Pseudoditrichales</taxon>
        <taxon>Ditrichaceae</taxon>
        <taxon>Ceratodon</taxon>
    </lineage>
</organism>
<reference evidence="1" key="1">
    <citation type="submission" date="2020-06" db="EMBL/GenBank/DDBJ databases">
        <title>WGS assembly of Ceratodon purpureus strain R40.</title>
        <authorList>
            <person name="Carey S.B."/>
            <person name="Jenkins J."/>
            <person name="Shu S."/>
            <person name="Lovell J.T."/>
            <person name="Sreedasyam A."/>
            <person name="Maumus F."/>
            <person name="Tiley G.P."/>
            <person name="Fernandez-Pozo N."/>
            <person name="Barry K."/>
            <person name="Chen C."/>
            <person name="Wang M."/>
            <person name="Lipzen A."/>
            <person name="Daum C."/>
            <person name="Saski C.A."/>
            <person name="Payton A.C."/>
            <person name="Mcbreen J.C."/>
            <person name="Conrad R.E."/>
            <person name="Kollar L.M."/>
            <person name="Olsson S."/>
            <person name="Huttunen S."/>
            <person name="Landis J.B."/>
            <person name="Wickett N.J."/>
            <person name="Johnson M.G."/>
            <person name="Rensing S.A."/>
            <person name="Grimwood J."/>
            <person name="Schmutz J."/>
            <person name="Mcdaniel S.F."/>
        </authorList>
    </citation>
    <scope>NUCLEOTIDE SEQUENCE</scope>
    <source>
        <strain evidence="1">R40</strain>
    </source>
</reference>
<dbReference type="AlphaFoldDB" id="A0A8T0I764"/>
<sequence length="117" mass="13240">MPVSSEEIWHPAFAPMYNLCRLDRSPIEVGSAWSEVQLEAVRSSKLGRAPIESGKAFRLVQPRRASLLSPLRCWMDGGSISNFSQPPSRKTCIDWPMESGSLVMDVQNFKFKTRRVN</sequence>
<keyword evidence="2" id="KW-1185">Reference proteome</keyword>
<gene>
    <name evidence="1" type="ORF">KC19_4G051300</name>
</gene>
<evidence type="ECO:0000313" key="1">
    <source>
        <dbReference type="EMBL" id="KAG0578815.1"/>
    </source>
</evidence>
<dbReference type="EMBL" id="CM026424">
    <property type="protein sequence ID" value="KAG0578815.1"/>
    <property type="molecule type" value="Genomic_DNA"/>
</dbReference>
<accession>A0A8T0I764</accession>
<evidence type="ECO:0000313" key="2">
    <source>
        <dbReference type="Proteomes" id="UP000822688"/>
    </source>
</evidence>
<proteinExistence type="predicted"/>
<protein>
    <submittedName>
        <fullName evidence="1">Uncharacterized protein</fullName>
    </submittedName>
</protein>
<name>A0A8T0I764_CERPU</name>
<comment type="caution">
    <text evidence="1">The sequence shown here is derived from an EMBL/GenBank/DDBJ whole genome shotgun (WGS) entry which is preliminary data.</text>
</comment>
<dbReference type="Proteomes" id="UP000822688">
    <property type="component" value="Chromosome 4"/>
</dbReference>